<dbReference type="Proteomes" id="UP000697127">
    <property type="component" value="Unassembled WGS sequence"/>
</dbReference>
<protein>
    <submittedName>
        <fullName evidence="1">Uncharacterized protein</fullName>
    </submittedName>
</protein>
<dbReference type="AlphaFoldDB" id="A0A9P6WRC8"/>
<evidence type="ECO:0000313" key="1">
    <source>
        <dbReference type="EMBL" id="KAG0690803.1"/>
    </source>
</evidence>
<comment type="caution">
    <text evidence="1">The sequence shown here is derived from an EMBL/GenBank/DDBJ whole genome shotgun (WGS) entry which is preliminary data.</text>
</comment>
<name>A0A9P6WRC8_9ASCO</name>
<dbReference type="OrthoDB" id="3997252at2759"/>
<evidence type="ECO:0000313" key="2">
    <source>
        <dbReference type="Proteomes" id="UP000697127"/>
    </source>
</evidence>
<reference evidence="1" key="1">
    <citation type="submission" date="2020-11" db="EMBL/GenBank/DDBJ databases">
        <title>Kefir isolates.</title>
        <authorList>
            <person name="Marcisauskas S."/>
            <person name="Kim Y."/>
            <person name="Blasche S."/>
        </authorList>
    </citation>
    <scope>NUCLEOTIDE SEQUENCE</scope>
    <source>
        <strain evidence="1">Olga-1</strain>
    </source>
</reference>
<proteinExistence type="predicted"/>
<organism evidence="1 2">
    <name type="scientific">Pichia californica</name>
    <dbReference type="NCBI Taxonomy" id="460514"/>
    <lineage>
        <taxon>Eukaryota</taxon>
        <taxon>Fungi</taxon>
        <taxon>Dikarya</taxon>
        <taxon>Ascomycota</taxon>
        <taxon>Saccharomycotina</taxon>
        <taxon>Pichiomycetes</taxon>
        <taxon>Pichiales</taxon>
        <taxon>Pichiaceae</taxon>
        <taxon>Pichia</taxon>
    </lineage>
</organism>
<accession>A0A9P6WRC8</accession>
<keyword evidence="2" id="KW-1185">Reference proteome</keyword>
<dbReference type="EMBL" id="PUHW01000017">
    <property type="protein sequence ID" value="KAG0690803.1"/>
    <property type="molecule type" value="Genomic_DNA"/>
</dbReference>
<gene>
    <name evidence="1" type="ORF">C6P40_001237</name>
</gene>
<sequence length="185" mass="21931">MDKINQIKEINKEIDNLEFKHSGIFANSLLKTQDTTQILRDIRDEELVFFQGKKILDIDYEFINNSGINSNDGFAQHEFYKLLEDEINLNLQDLNLKLPKNIELNNENFKDFELIKNIYKRTFTISKIWANPNSNMLDHESNQLLKNSKEDLKQLCDILNEISQFQDLIKKQRNQLNSSYQQDDQ</sequence>